<evidence type="ECO:0000313" key="4">
    <source>
        <dbReference type="Proteomes" id="UP000010472"/>
    </source>
</evidence>
<sequence>MVTKFGIVLSLIGLTLSFNWVAALPANAANSFNEQPQVSSSPQRDKSPNRGNGRRELYINIARFTIQ</sequence>
<reference evidence="3 4" key="1">
    <citation type="submission" date="2012-06" db="EMBL/GenBank/DDBJ databases">
        <title>Finished chromosome of genome of Crinalium epipsammum PCC 9333.</title>
        <authorList>
            <consortium name="US DOE Joint Genome Institute"/>
            <person name="Gugger M."/>
            <person name="Coursin T."/>
            <person name="Rippka R."/>
            <person name="Tandeau De Marsac N."/>
            <person name="Huntemann M."/>
            <person name="Wei C.-L."/>
            <person name="Han J."/>
            <person name="Detter J.C."/>
            <person name="Han C."/>
            <person name="Tapia R."/>
            <person name="Davenport K."/>
            <person name="Daligault H."/>
            <person name="Erkkila T."/>
            <person name="Gu W."/>
            <person name="Munk A.C.C."/>
            <person name="Teshima H."/>
            <person name="Xu Y."/>
            <person name="Chain P."/>
            <person name="Chen A."/>
            <person name="Krypides N."/>
            <person name="Mavromatis K."/>
            <person name="Markowitz V."/>
            <person name="Szeto E."/>
            <person name="Ivanova N."/>
            <person name="Mikhailova N."/>
            <person name="Ovchinnikova G."/>
            <person name="Pagani I."/>
            <person name="Pati A."/>
            <person name="Goodwin L."/>
            <person name="Peters L."/>
            <person name="Pitluck S."/>
            <person name="Woyke T."/>
            <person name="Kerfeld C."/>
        </authorList>
    </citation>
    <scope>NUCLEOTIDE SEQUENCE [LARGE SCALE GENOMIC DNA]</scope>
    <source>
        <strain evidence="3 4">PCC 9333</strain>
    </source>
</reference>
<feature type="compositionally biased region" description="Polar residues" evidence="1">
    <location>
        <begin position="32"/>
        <end position="42"/>
    </location>
</feature>
<dbReference type="HOGENOM" id="CLU_2805219_0_0_3"/>
<protein>
    <submittedName>
        <fullName evidence="3">Uncharacterized protein</fullName>
    </submittedName>
</protein>
<organism evidence="3 4">
    <name type="scientific">Crinalium epipsammum PCC 9333</name>
    <dbReference type="NCBI Taxonomy" id="1173022"/>
    <lineage>
        <taxon>Bacteria</taxon>
        <taxon>Bacillati</taxon>
        <taxon>Cyanobacteriota</taxon>
        <taxon>Cyanophyceae</taxon>
        <taxon>Gomontiellales</taxon>
        <taxon>Gomontiellaceae</taxon>
        <taxon>Crinalium</taxon>
    </lineage>
</organism>
<dbReference type="AlphaFoldDB" id="K9VWH7"/>
<dbReference type="STRING" id="1173022.Cri9333_0560"/>
<accession>K9VWH7</accession>
<keyword evidence="4" id="KW-1185">Reference proteome</keyword>
<evidence type="ECO:0000256" key="1">
    <source>
        <dbReference type="SAM" id="MobiDB-lite"/>
    </source>
</evidence>
<evidence type="ECO:0000313" key="3">
    <source>
        <dbReference type="EMBL" id="AFZ11510.1"/>
    </source>
</evidence>
<name>K9VWH7_9CYAN</name>
<dbReference type="RefSeq" id="WP_015201644.1">
    <property type="nucleotide sequence ID" value="NC_019753.1"/>
</dbReference>
<feature type="region of interest" description="Disordered" evidence="1">
    <location>
        <begin position="32"/>
        <end position="53"/>
    </location>
</feature>
<gene>
    <name evidence="3" type="ORF">Cri9333_0560</name>
</gene>
<keyword evidence="2" id="KW-0732">Signal</keyword>
<dbReference type="KEGG" id="cep:Cri9333_0560"/>
<proteinExistence type="predicted"/>
<dbReference type="Proteomes" id="UP000010472">
    <property type="component" value="Chromosome"/>
</dbReference>
<feature type="signal peptide" evidence="2">
    <location>
        <begin position="1"/>
        <end position="28"/>
    </location>
</feature>
<evidence type="ECO:0000256" key="2">
    <source>
        <dbReference type="SAM" id="SignalP"/>
    </source>
</evidence>
<feature type="compositionally biased region" description="Basic and acidic residues" evidence="1">
    <location>
        <begin position="43"/>
        <end position="53"/>
    </location>
</feature>
<dbReference type="EMBL" id="CP003620">
    <property type="protein sequence ID" value="AFZ11510.1"/>
    <property type="molecule type" value="Genomic_DNA"/>
</dbReference>
<feature type="chain" id="PRO_5003937225" evidence="2">
    <location>
        <begin position="29"/>
        <end position="67"/>
    </location>
</feature>